<keyword evidence="2" id="KW-1133">Transmembrane helix</keyword>
<comment type="caution">
    <text evidence="3">The sequence shown here is derived from an EMBL/GenBank/DDBJ whole genome shotgun (WGS) entry which is preliminary data.</text>
</comment>
<dbReference type="InterPro" id="IPR007211">
    <property type="entry name" value="DUF378"/>
</dbReference>
<keyword evidence="2" id="KW-0472">Membrane</keyword>
<feature type="region of interest" description="Disordered" evidence="1">
    <location>
        <begin position="1"/>
        <end position="22"/>
    </location>
</feature>
<protein>
    <submittedName>
        <fullName evidence="3">DUF378 domain-containing protein</fullName>
    </submittedName>
</protein>
<evidence type="ECO:0000256" key="1">
    <source>
        <dbReference type="SAM" id="MobiDB-lite"/>
    </source>
</evidence>
<evidence type="ECO:0000256" key="2">
    <source>
        <dbReference type="SAM" id="Phobius"/>
    </source>
</evidence>
<dbReference type="Proteomes" id="UP001198701">
    <property type="component" value="Unassembled WGS sequence"/>
</dbReference>
<sequence>MATMNAPTMERRHIPERRSTAAAARGSTMNALDWAATILMIVGGLNWGLVGAFDYNLVAALFGDQTPLTRLVYALVGVAALYGIYMAAKIAARRPLPSSSA</sequence>
<dbReference type="RefSeq" id="WP_229432935.1">
    <property type="nucleotide sequence ID" value="NZ_JAJHPV010000013.1"/>
</dbReference>
<reference evidence="3 4" key="1">
    <citation type="submission" date="2021-11" db="EMBL/GenBank/DDBJ databases">
        <authorList>
            <person name="Huq M.A."/>
        </authorList>
    </citation>
    <scope>NUCLEOTIDE SEQUENCE [LARGE SCALE GENOMIC DNA]</scope>
    <source>
        <strain evidence="3 4">MAHUQ-52</strain>
    </source>
</reference>
<proteinExistence type="predicted"/>
<keyword evidence="2" id="KW-0812">Transmembrane</keyword>
<organism evidence="3 4">
    <name type="scientific">Massilia agrisoli</name>
    <dbReference type="NCBI Taxonomy" id="2892444"/>
    <lineage>
        <taxon>Bacteria</taxon>
        <taxon>Pseudomonadati</taxon>
        <taxon>Pseudomonadota</taxon>
        <taxon>Betaproteobacteria</taxon>
        <taxon>Burkholderiales</taxon>
        <taxon>Oxalobacteraceae</taxon>
        <taxon>Telluria group</taxon>
        <taxon>Massilia</taxon>
    </lineage>
</organism>
<dbReference type="EMBL" id="JAJHPV010000013">
    <property type="protein sequence ID" value="MCC6072070.1"/>
    <property type="molecule type" value="Genomic_DNA"/>
</dbReference>
<dbReference type="Pfam" id="PF04070">
    <property type="entry name" value="DUF378"/>
    <property type="match status" value="1"/>
</dbReference>
<feature type="compositionally biased region" description="Basic and acidic residues" evidence="1">
    <location>
        <begin position="9"/>
        <end position="19"/>
    </location>
</feature>
<gene>
    <name evidence="3" type="ORF">LMJ30_14015</name>
</gene>
<accession>A0ABS8IY06</accession>
<dbReference type="PANTHER" id="PTHR37304:SF1">
    <property type="entry name" value="MEMBRANE PROTEIN"/>
    <property type="match status" value="1"/>
</dbReference>
<keyword evidence="4" id="KW-1185">Reference proteome</keyword>
<dbReference type="PANTHER" id="PTHR37304">
    <property type="entry name" value="MEMBRANE PROTEIN-RELATED"/>
    <property type="match status" value="1"/>
</dbReference>
<evidence type="ECO:0000313" key="3">
    <source>
        <dbReference type="EMBL" id="MCC6072070.1"/>
    </source>
</evidence>
<evidence type="ECO:0000313" key="4">
    <source>
        <dbReference type="Proteomes" id="UP001198701"/>
    </source>
</evidence>
<name>A0ABS8IY06_9BURK</name>
<feature type="transmembrane region" description="Helical" evidence="2">
    <location>
        <begin position="70"/>
        <end position="88"/>
    </location>
</feature>
<feature type="transmembrane region" description="Helical" evidence="2">
    <location>
        <begin position="31"/>
        <end position="50"/>
    </location>
</feature>